<dbReference type="CDD" id="cd00371">
    <property type="entry name" value="HMA"/>
    <property type="match status" value="1"/>
</dbReference>
<accession>A0A0G0TSZ0</accession>
<evidence type="ECO:0000313" key="4">
    <source>
        <dbReference type="Proteomes" id="UP000034072"/>
    </source>
</evidence>
<proteinExistence type="predicted"/>
<sequence length="452" mass="48444">MVMQKKIYYVTGTHCRSCEILLEDELSKIDGVSSVSVNYGSGKVSIEYDGSEPRYGNILKAVKSLGYDMGQKESLPLISKNPVVYFWFILSVAIVAIIYLVFASLDISLAGFKFGAKPSYLTVLLIGLTAGLSTCMALVGGLLFGISARHAEIHPEATFAQKFKPHIFFNLGRVASFGLLGGLIGLFGSVFRLSGLGLGLIVVIAGLTMLMLGLKLTEISPRFSATTLSLPKGLARFFGVKTETKEYSHKSAFVSGALTFFLPCGFTQAMQVYAISTGSFLGGGTVMLLFAIGTLPGLIGIGSITSLVNGSIGKALFRFVGLVLLILGLWTVTNGYNLTGFNLDNISQGKTVERDNGVEAQMVDGYQIVEITQSARGYSPNKIQVKNGIPVKLTVIGTDLYSCSSSFVIREYGVGTYLKEGRNELTFTPTRTGSVKFSCAMGMYTGIINVVD</sequence>
<feature type="transmembrane region" description="Helical" evidence="1">
    <location>
        <begin position="286"/>
        <end position="308"/>
    </location>
</feature>
<dbReference type="PANTHER" id="PTHR42208:SF1">
    <property type="entry name" value="HEAVY METAL TRANSPORTER"/>
    <property type="match status" value="1"/>
</dbReference>
<reference evidence="3 4" key="1">
    <citation type="journal article" date="2015" name="Nature">
        <title>rRNA introns, odd ribosomes, and small enigmatic genomes across a large radiation of phyla.</title>
        <authorList>
            <person name="Brown C.T."/>
            <person name="Hug L.A."/>
            <person name="Thomas B.C."/>
            <person name="Sharon I."/>
            <person name="Castelle C.J."/>
            <person name="Singh A."/>
            <person name="Wilkins M.J."/>
            <person name="Williams K.H."/>
            <person name="Banfield J.F."/>
        </authorList>
    </citation>
    <scope>NUCLEOTIDE SEQUENCE [LARGE SCALE GENOMIC DNA]</scope>
</reference>
<feature type="transmembrane region" description="Helical" evidence="1">
    <location>
        <begin position="167"/>
        <end position="187"/>
    </location>
</feature>
<protein>
    <recommendedName>
        <fullName evidence="2">HMA domain-containing protein</fullName>
    </recommendedName>
</protein>
<dbReference type="InterPro" id="IPR039447">
    <property type="entry name" value="UreH-like_TM_dom"/>
</dbReference>
<dbReference type="EMBL" id="LBXZ01000002">
    <property type="protein sequence ID" value="KKR41002.1"/>
    <property type="molecule type" value="Genomic_DNA"/>
</dbReference>
<dbReference type="Proteomes" id="UP000034072">
    <property type="component" value="Unassembled WGS sequence"/>
</dbReference>
<dbReference type="InterPro" id="IPR006121">
    <property type="entry name" value="HMA_dom"/>
</dbReference>
<feature type="transmembrane region" description="Helical" evidence="1">
    <location>
        <begin position="122"/>
        <end position="146"/>
    </location>
</feature>
<dbReference type="Gene3D" id="3.30.70.100">
    <property type="match status" value="1"/>
</dbReference>
<feature type="transmembrane region" description="Helical" evidence="1">
    <location>
        <begin position="315"/>
        <end position="333"/>
    </location>
</feature>
<dbReference type="Pfam" id="PF13386">
    <property type="entry name" value="DsbD_2"/>
    <property type="match status" value="1"/>
</dbReference>
<dbReference type="PANTHER" id="PTHR42208">
    <property type="entry name" value="HEAVY METAL TRANSPORTER-RELATED"/>
    <property type="match status" value="1"/>
</dbReference>
<feature type="transmembrane region" description="Helical" evidence="1">
    <location>
        <begin position="193"/>
        <end position="214"/>
    </location>
</feature>
<feature type="transmembrane region" description="Helical" evidence="1">
    <location>
        <begin position="251"/>
        <end position="274"/>
    </location>
</feature>
<dbReference type="PROSITE" id="PS50846">
    <property type="entry name" value="HMA_2"/>
    <property type="match status" value="1"/>
</dbReference>
<dbReference type="InterPro" id="IPR028096">
    <property type="entry name" value="EfeO_Cupredoxin"/>
</dbReference>
<comment type="caution">
    <text evidence="3">The sequence shown here is derived from an EMBL/GenBank/DDBJ whole genome shotgun (WGS) entry which is preliminary data.</text>
</comment>
<evidence type="ECO:0000313" key="3">
    <source>
        <dbReference type="EMBL" id="KKR41002.1"/>
    </source>
</evidence>
<dbReference type="GO" id="GO:0046872">
    <property type="term" value="F:metal ion binding"/>
    <property type="evidence" value="ECO:0007669"/>
    <property type="project" value="InterPro"/>
</dbReference>
<feature type="domain" description="HMA" evidence="2">
    <location>
        <begin position="4"/>
        <end position="70"/>
    </location>
</feature>
<evidence type="ECO:0000256" key="1">
    <source>
        <dbReference type="SAM" id="Phobius"/>
    </source>
</evidence>
<name>A0A0G0TSZ0_9BACT</name>
<dbReference type="SUPFAM" id="SSF49503">
    <property type="entry name" value="Cupredoxins"/>
    <property type="match status" value="1"/>
</dbReference>
<organism evidence="3 4">
    <name type="scientific">Candidatus Yanofskybacteria bacterium GW2011_GWE2_40_11</name>
    <dbReference type="NCBI Taxonomy" id="1619033"/>
    <lineage>
        <taxon>Bacteria</taxon>
        <taxon>Candidatus Yanofskyibacteriota</taxon>
    </lineage>
</organism>
<gene>
    <name evidence="3" type="ORF">UT75_C0002G0039</name>
</gene>
<evidence type="ECO:0000259" key="2">
    <source>
        <dbReference type="PROSITE" id="PS50846"/>
    </source>
</evidence>
<dbReference type="Gene3D" id="2.60.40.420">
    <property type="entry name" value="Cupredoxins - blue copper proteins"/>
    <property type="match status" value="1"/>
</dbReference>
<dbReference type="AlphaFoldDB" id="A0A0G0TSZ0"/>
<keyword evidence="1" id="KW-0472">Membrane</keyword>
<keyword evidence="1" id="KW-1133">Transmembrane helix</keyword>
<dbReference type="InterPro" id="IPR008972">
    <property type="entry name" value="Cupredoxin"/>
</dbReference>
<dbReference type="Pfam" id="PF13473">
    <property type="entry name" value="Cupredoxin_1"/>
    <property type="match status" value="1"/>
</dbReference>
<dbReference type="Pfam" id="PF00403">
    <property type="entry name" value="HMA"/>
    <property type="match status" value="1"/>
</dbReference>
<dbReference type="SUPFAM" id="SSF55008">
    <property type="entry name" value="HMA, heavy metal-associated domain"/>
    <property type="match status" value="1"/>
</dbReference>
<dbReference type="InterPro" id="IPR036163">
    <property type="entry name" value="HMA_dom_sf"/>
</dbReference>
<keyword evidence="1" id="KW-0812">Transmembrane</keyword>
<feature type="transmembrane region" description="Helical" evidence="1">
    <location>
        <begin position="83"/>
        <end position="102"/>
    </location>
</feature>